<reference evidence="10 11" key="2">
    <citation type="journal article" date="2009" name="Stand. Genomic Sci.">
        <title>Complete genome sequence of Staphylothermus marinus Stetter and Fiala 1986 type strain F1.</title>
        <authorList>
            <person name="Anderson I.J."/>
            <person name="Sun H."/>
            <person name="Lapidus A."/>
            <person name="Copeland A."/>
            <person name="Glavina Del Rio T."/>
            <person name="Tice H."/>
            <person name="Dalin E."/>
            <person name="Lucas S."/>
            <person name="Barry K."/>
            <person name="Land M."/>
            <person name="Richardson P."/>
            <person name="Huber H."/>
            <person name="Kyrpides N.C."/>
        </authorList>
    </citation>
    <scope>NUCLEOTIDE SEQUENCE [LARGE SCALE GENOMIC DNA]</scope>
    <source>
        <strain evidence="11">ATCC 43588 / DSM 3639 / JCM 9404 / F1</strain>
    </source>
</reference>
<evidence type="ECO:0000256" key="4">
    <source>
        <dbReference type="ARBA" id="ARBA00022723"/>
    </source>
</evidence>
<dbReference type="InterPro" id="IPR059000">
    <property type="entry name" value="ATPase_P-type_domA"/>
</dbReference>
<feature type="transmembrane region" description="Helical" evidence="8">
    <location>
        <begin position="77"/>
        <end position="98"/>
    </location>
</feature>
<evidence type="ECO:0000313" key="11">
    <source>
        <dbReference type="Proteomes" id="UP000000254"/>
    </source>
</evidence>
<dbReference type="InterPro" id="IPR036412">
    <property type="entry name" value="HAD-like_sf"/>
</dbReference>
<feature type="domain" description="P-type ATPase A" evidence="9">
    <location>
        <begin position="116"/>
        <end position="215"/>
    </location>
</feature>
<dbReference type="GO" id="GO:0016020">
    <property type="term" value="C:membrane"/>
    <property type="evidence" value="ECO:0007669"/>
    <property type="project" value="UniProtKB-SubCell"/>
</dbReference>
<keyword evidence="6 8" id="KW-1133">Transmembrane helix</keyword>
<keyword evidence="4" id="KW-0479">Metal-binding</keyword>
<dbReference type="GO" id="GO:0005524">
    <property type="term" value="F:ATP binding"/>
    <property type="evidence" value="ECO:0007669"/>
    <property type="project" value="InterPro"/>
</dbReference>
<organism evidence="10 11">
    <name type="scientific">Staphylothermus marinus (strain ATCC 43588 / DSM 3639 / JCM 9404 / F1)</name>
    <dbReference type="NCBI Taxonomy" id="399550"/>
    <lineage>
        <taxon>Archaea</taxon>
        <taxon>Thermoproteota</taxon>
        <taxon>Thermoprotei</taxon>
        <taxon>Desulfurococcales</taxon>
        <taxon>Desulfurococcaceae</taxon>
        <taxon>Staphylothermus</taxon>
    </lineage>
</organism>
<evidence type="ECO:0000256" key="1">
    <source>
        <dbReference type="ARBA" id="ARBA00004370"/>
    </source>
</evidence>
<evidence type="ECO:0000256" key="3">
    <source>
        <dbReference type="ARBA" id="ARBA00022692"/>
    </source>
</evidence>
<gene>
    <name evidence="10" type="ordered locus">Smar_0594</name>
</gene>
<keyword evidence="3 8" id="KW-0812">Transmembrane</keyword>
<dbReference type="PANTHER" id="PTHR48085:SF5">
    <property type="entry name" value="CADMIUM_ZINC-TRANSPORTING ATPASE HMA4-RELATED"/>
    <property type="match status" value="1"/>
</dbReference>
<feature type="transmembrane region" description="Helical" evidence="8">
    <location>
        <begin position="259"/>
        <end position="283"/>
    </location>
</feature>
<keyword evidence="11" id="KW-1185">Reference proteome</keyword>
<evidence type="ECO:0000259" key="9">
    <source>
        <dbReference type="Pfam" id="PF00122"/>
    </source>
</evidence>
<accession>A3DM41</accession>
<dbReference type="InterPro" id="IPR008250">
    <property type="entry name" value="ATPase_P-typ_transduc_dom_A_sf"/>
</dbReference>
<dbReference type="Gene3D" id="2.70.150.10">
    <property type="entry name" value="Calcium-transporting ATPase, cytoplasmic transduction domain A"/>
    <property type="match status" value="1"/>
</dbReference>
<comment type="similarity">
    <text evidence="2">Belongs to the cation transport ATPase (P-type) (TC 3.A.3) family. Type IB subfamily.</text>
</comment>
<dbReference type="InterPro" id="IPR023298">
    <property type="entry name" value="ATPase_P-typ_TM_dom_sf"/>
</dbReference>
<dbReference type="eggNOG" id="arCOG01576">
    <property type="taxonomic scope" value="Archaea"/>
</dbReference>
<protein>
    <submittedName>
        <fullName evidence="10">Heavy metal translocating P-type ATPase</fullName>
        <ecNumber evidence="10">3.6.3.5</ecNumber>
    </submittedName>
</protein>
<evidence type="ECO:0000256" key="7">
    <source>
        <dbReference type="ARBA" id="ARBA00023136"/>
    </source>
</evidence>
<dbReference type="InterPro" id="IPR023214">
    <property type="entry name" value="HAD_sf"/>
</dbReference>
<dbReference type="GO" id="GO:0016887">
    <property type="term" value="F:ATP hydrolysis activity"/>
    <property type="evidence" value="ECO:0007669"/>
    <property type="project" value="InterPro"/>
</dbReference>
<dbReference type="SUPFAM" id="SSF81665">
    <property type="entry name" value="Calcium ATPase, transmembrane domain M"/>
    <property type="match status" value="1"/>
</dbReference>
<dbReference type="InterPro" id="IPR051014">
    <property type="entry name" value="Cation_Transport_ATPase_IB"/>
</dbReference>
<dbReference type="SFLD" id="SFLDG00002">
    <property type="entry name" value="C1.7:_P-type_atpase_like"/>
    <property type="match status" value="1"/>
</dbReference>
<keyword evidence="5" id="KW-1278">Translocase</keyword>
<dbReference type="AlphaFoldDB" id="A3DM41"/>
<dbReference type="NCBIfam" id="TIGR01494">
    <property type="entry name" value="ATPase_P-type"/>
    <property type="match status" value="1"/>
</dbReference>
<dbReference type="NCBIfam" id="TIGR01512">
    <property type="entry name" value="ATPase-IB2_Cd"/>
    <property type="match status" value="1"/>
</dbReference>
<dbReference type="SFLD" id="SFLDF00027">
    <property type="entry name" value="p-type_atpase"/>
    <property type="match status" value="1"/>
</dbReference>
<dbReference type="HOGENOM" id="CLU_001771_6_3_2"/>
<dbReference type="PROSITE" id="PS00154">
    <property type="entry name" value="ATPASE_E1_E2"/>
    <property type="match status" value="1"/>
</dbReference>
<dbReference type="OrthoDB" id="8588at2157"/>
<dbReference type="InterPro" id="IPR001757">
    <property type="entry name" value="P_typ_ATPase"/>
</dbReference>
<evidence type="ECO:0000256" key="8">
    <source>
        <dbReference type="SAM" id="Phobius"/>
    </source>
</evidence>
<keyword evidence="10" id="KW-0378">Hydrolase</keyword>
<dbReference type="GeneID" id="4908032"/>
<dbReference type="SUPFAM" id="SSF56784">
    <property type="entry name" value="HAD-like"/>
    <property type="match status" value="1"/>
</dbReference>
<reference evidence="11" key="1">
    <citation type="journal article" date="2009" name="BMC Genomics">
        <title>The complete genome sequence of Staphylothermus marinus reveals differences in sulfur metabolism among heterotrophic Crenarchaeota.</title>
        <authorList>
            <person name="Anderson I.J."/>
            <person name="Dharmarajan L."/>
            <person name="Rodriguez J."/>
            <person name="Hooper S."/>
            <person name="Porat I."/>
            <person name="Ulrich L.E."/>
            <person name="Elkins J.G."/>
            <person name="Mavromatis K."/>
            <person name="Sun H."/>
            <person name="Land M."/>
            <person name="Lapidus A."/>
            <person name="Lucas S."/>
            <person name="Barry K."/>
            <person name="Huber H."/>
            <person name="Zhulin I.B."/>
            <person name="Whitman W.B."/>
            <person name="Mukhopadhyay B."/>
            <person name="Woese C."/>
            <person name="Bristow J."/>
            <person name="Kyrpides N."/>
        </authorList>
    </citation>
    <scope>NUCLEOTIDE SEQUENCE [LARGE SCALE GENOMIC DNA]</scope>
    <source>
        <strain evidence="11">ATCC 43588 / DSM 3639 / JCM 9404 / F1</strain>
    </source>
</reference>
<evidence type="ECO:0000256" key="6">
    <source>
        <dbReference type="ARBA" id="ARBA00022989"/>
    </source>
</evidence>
<dbReference type="Gene3D" id="3.40.1110.10">
    <property type="entry name" value="Calcium-transporting ATPase, cytoplasmic domain N"/>
    <property type="match status" value="1"/>
</dbReference>
<dbReference type="NCBIfam" id="TIGR01525">
    <property type="entry name" value="ATPase-IB_hvy"/>
    <property type="match status" value="1"/>
</dbReference>
<dbReference type="Pfam" id="PF00702">
    <property type="entry name" value="Hydrolase"/>
    <property type="match status" value="1"/>
</dbReference>
<dbReference type="Pfam" id="PF00122">
    <property type="entry name" value="E1-E2_ATPase"/>
    <property type="match status" value="1"/>
</dbReference>
<sequence length="600" mass="65733">MGFEKDYFEGKMLFWLIIGIVSLIILVVSIIGIHYLIIDLLLLALSLIILGRMTYILMKKHRISVDLLMGIAGLATWYLHAYIEGFLIFALYSISELIEEFSELHARKKLSDIKEIIPLSVQVKIGNRFIEKRLDEVNVGDLVLVKPGNIVPVDGIIVDGYSSFDTSYITGEAEPLIIHRGGNVYSGYINKERLVIVKALKKPSESMLQLLIKEAERALERKASIQKFLEKFAQPYTFIVLLFFGVASFYLGLYKGLSILLAGCPSAFILSTSVATALSITILSGKSIIVRGGVVLEKASILRTIILDKTGTITLGRMDIVGVKSYNGFSEDIVLRYAGGAAKASDHPISRVIAERSDLIPEKAVEYPGKGVEAIVDGAKVIIGSKNLILENNIVVPNSSNCGEGSIEVHVAIDDKYAGVICLEDKVTDEVFKTINELRKMNLRLIIASGDRVERVRKIASMLGIKEYYGELLPDEKRQLVIKMKREAGMAGFVGDGINDVEAIAEADVGMAIGSLRIVSNIGDVVFIKGISGLPKLLRFARKYIHTIYLAIIATSFVKLGAMMLGLAGLVPIWLVVALGDDGSTLLSIGMTTYSLSRRI</sequence>
<dbReference type="PANTHER" id="PTHR48085">
    <property type="entry name" value="CADMIUM/ZINC-TRANSPORTING ATPASE HMA2-RELATED"/>
    <property type="match status" value="1"/>
</dbReference>
<dbReference type="GO" id="GO:0019829">
    <property type="term" value="F:ATPase-coupled monoatomic cation transmembrane transporter activity"/>
    <property type="evidence" value="ECO:0007669"/>
    <property type="project" value="InterPro"/>
</dbReference>
<feature type="transmembrane region" description="Helical" evidence="8">
    <location>
        <begin position="12"/>
        <end position="33"/>
    </location>
</feature>
<dbReference type="Proteomes" id="UP000000254">
    <property type="component" value="Chromosome"/>
</dbReference>
<dbReference type="EC" id="3.6.3.5" evidence="10"/>
<dbReference type="PRINTS" id="PR00119">
    <property type="entry name" value="CATATPASE"/>
</dbReference>
<dbReference type="GO" id="GO:0046872">
    <property type="term" value="F:metal ion binding"/>
    <property type="evidence" value="ECO:0007669"/>
    <property type="project" value="UniProtKB-KW"/>
</dbReference>
<dbReference type="EMBL" id="CP000575">
    <property type="protein sequence ID" value="ABN69701.1"/>
    <property type="molecule type" value="Genomic_DNA"/>
</dbReference>
<dbReference type="SFLD" id="SFLDS00003">
    <property type="entry name" value="Haloacid_Dehalogenase"/>
    <property type="match status" value="1"/>
</dbReference>
<dbReference type="RefSeq" id="WP_011838892.1">
    <property type="nucleotide sequence ID" value="NC_009033.1"/>
</dbReference>
<feature type="transmembrane region" description="Helical" evidence="8">
    <location>
        <begin position="548"/>
        <end position="577"/>
    </location>
</feature>
<evidence type="ECO:0000256" key="5">
    <source>
        <dbReference type="ARBA" id="ARBA00022967"/>
    </source>
</evidence>
<feature type="transmembrane region" description="Helical" evidence="8">
    <location>
        <begin position="40"/>
        <end position="57"/>
    </location>
</feature>
<feature type="transmembrane region" description="Helical" evidence="8">
    <location>
        <begin position="236"/>
        <end position="253"/>
    </location>
</feature>
<dbReference type="InterPro" id="IPR044492">
    <property type="entry name" value="P_typ_ATPase_HD_dom"/>
</dbReference>
<name>A3DM41_STAMF</name>
<dbReference type="SUPFAM" id="SSF81653">
    <property type="entry name" value="Calcium ATPase, transduction domain A"/>
    <property type="match status" value="1"/>
</dbReference>
<comment type="subcellular location">
    <subcellularLocation>
        <location evidence="1">Membrane</location>
    </subcellularLocation>
</comment>
<dbReference type="InterPro" id="IPR027256">
    <property type="entry name" value="P-typ_ATPase_IB"/>
</dbReference>
<keyword evidence="7 8" id="KW-0472">Membrane</keyword>
<dbReference type="Gene3D" id="3.40.50.1000">
    <property type="entry name" value="HAD superfamily/HAD-like"/>
    <property type="match status" value="1"/>
</dbReference>
<dbReference type="STRING" id="399550.Smar_0594"/>
<evidence type="ECO:0000256" key="2">
    <source>
        <dbReference type="ARBA" id="ARBA00006024"/>
    </source>
</evidence>
<dbReference type="InterPro" id="IPR023299">
    <property type="entry name" value="ATPase_P-typ_cyto_dom_N"/>
</dbReference>
<dbReference type="KEGG" id="smr:Smar_0594"/>
<proteinExistence type="inferred from homology"/>
<evidence type="ECO:0000313" key="10">
    <source>
        <dbReference type="EMBL" id="ABN69701.1"/>
    </source>
</evidence>
<dbReference type="InterPro" id="IPR018303">
    <property type="entry name" value="ATPase_P-typ_P_site"/>
</dbReference>